<feature type="domain" description="Serine aminopeptidase S33" evidence="1">
    <location>
        <begin position="14"/>
        <end position="244"/>
    </location>
</feature>
<keyword evidence="3" id="KW-1185">Reference proteome</keyword>
<sequence length="267" mass="30381">MSIYYKVIGEGYPVVMLHGWSLDHHIMLHTLEPLFENRVGWKRIYIDLPGMGQSASSPSIQNSDQMLEAVLNLLDQIIPNEPFIVCGYSYGGYMARGIIHARPNQVHGAFLLAPVVVPAFNERILPDHAVLRRDKNLLARLSPEEATEFGSMGVSQGEHEWERFQHDVLIPAKQADEAFLTHIQENGYGFSFDISTTLHHPALIITGRQDNIVGYQDTWQLIEEYPRATFTVLDIAGHNLQYEQINVINALVHEWLNRLEEEVTLTK</sequence>
<dbReference type="RefSeq" id="WP_053401178.1">
    <property type="nucleotide sequence ID" value="NZ_LILC01000013.1"/>
</dbReference>
<dbReference type="OrthoDB" id="6191536at2"/>
<dbReference type="GO" id="GO:0016787">
    <property type="term" value="F:hydrolase activity"/>
    <property type="evidence" value="ECO:0007669"/>
    <property type="project" value="UniProtKB-KW"/>
</dbReference>
<organism evidence="2 3">
    <name type="scientific">Priestia koreensis</name>
    <dbReference type="NCBI Taxonomy" id="284581"/>
    <lineage>
        <taxon>Bacteria</taxon>
        <taxon>Bacillati</taxon>
        <taxon>Bacillota</taxon>
        <taxon>Bacilli</taxon>
        <taxon>Bacillales</taxon>
        <taxon>Bacillaceae</taxon>
        <taxon>Priestia</taxon>
    </lineage>
</organism>
<dbReference type="InterPro" id="IPR029058">
    <property type="entry name" value="AB_hydrolase_fold"/>
</dbReference>
<name>A0A0M0L615_9BACI</name>
<dbReference type="PANTHER" id="PTHR43798">
    <property type="entry name" value="MONOACYLGLYCEROL LIPASE"/>
    <property type="match status" value="1"/>
</dbReference>
<comment type="caution">
    <text evidence="2">The sequence shown here is derived from an EMBL/GenBank/DDBJ whole genome shotgun (WGS) entry which is preliminary data.</text>
</comment>
<reference evidence="3" key="1">
    <citation type="submission" date="2015-08" db="EMBL/GenBank/DDBJ databases">
        <title>Fjat-14210 dsm16467.</title>
        <authorList>
            <person name="Liu B."/>
            <person name="Wang J."/>
            <person name="Zhu Y."/>
            <person name="Liu G."/>
            <person name="Chen Q."/>
            <person name="Chen Z."/>
            <person name="Lan J."/>
            <person name="Che J."/>
            <person name="Ge C."/>
            <person name="Shi H."/>
            <person name="Pan Z."/>
            <person name="Liu X."/>
        </authorList>
    </citation>
    <scope>NUCLEOTIDE SEQUENCE [LARGE SCALE GENOMIC DNA]</scope>
    <source>
        <strain evidence="3">DSM 16467</strain>
    </source>
</reference>
<dbReference type="AlphaFoldDB" id="A0A0M0L615"/>
<dbReference type="STRING" id="284581.AMD01_09575"/>
<dbReference type="SUPFAM" id="SSF53474">
    <property type="entry name" value="alpha/beta-Hydrolases"/>
    <property type="match status" value="1"/>
</dbReference>
<dbReference type="InterPro" id="IPR000073">
    <property type="entry name" value="AB_hydrolase_1"/>
</dbReference>
<accession>A0A0M0L615</accession>
<evidence type="ECO:0000259" key="1">
    <source>
        <dbReference type="Pfam" id="PF12146"/>
    </source>
</evidence>
<dbReference type="EMBL" id="LILC01000013">
    <property type="protein sequence ID" value="KOO46113.1"/>
    <property type="molecule type" value="Genomic_DNA"/>
</dbReference>
<dbReference type="InterPro" id="IPR022742">
    <property type="entry name" value="Hydrolase_4"/>
</dbReference>
<dbReference type="Gene3D" id="3.40.50.1820">
    <property type="entry name" value="alpha/beta hydrolase"/>
    <property type="match status" value="1"/>
</dbReference>
<proteinExistence type="predicted"/>
<protein>
    <submittedName>
        <fullName evidence="2">2-hydroxy-6-oxo-6-phenylhexa-2,4-dienoate hydrolase</fullName>
    </submittedName>
</protein>
<dbReference type="PRINTS" id="PR00111">
    <property type="entry name" value="ABHYDROLASE"/>
</dbReference>
<dbReference type="Pfam" id="PF12146">
    <property type="entry name" value="Hydrolase_4"/>
    <property type="match status" value="1"/>
</dbReference>
<dbReference type="PANTHER" id="PTHR43798:SF6">
    <property type="entry name" value="HYDROLASE, PUTATIVE (AFU_ORTHOLOGUE AFUA_4G13070)-RELATED"/>
    <property type="match status" value="1"/>
</dbReference>
<evidence type="ECO:0000313" key="3">
    <source>
        <dbReference type="Proteomes" id="UP000037558"/>
    </source>
</evidence>
<gene>
    <name evidence="2" type="ORF">AMD01_09575</name>
</gene>
<evidence type="ECO:0000313" key="2">
    <source>
        <dbReference type="EMBL" id="KOO46113.1"/>
    </source>
</evidence>
<dbReference type="PATRIC" id="fig|284581.3.peg.1985"/>
<keyword evidence="2" id="KW-0378">Hydrolase</keyword>
<dbReference type="Proteomes" id="UP000037558">
    <property type="component" value="Unassembled WGS sequence"/>
</dbReference>
<dbReference type="InterPro" id="IPR050266">
    <property type="entry name" value="AB_hydrolase_sf"/>
</dbReference>